<name>A0A084ALD0_STACB</name>
<proteinExistence type="predicted"/>
<keyword evidence="3" id="KW-1185">Reference proteome</keyword>
<evidence type="ECO:0000313" key="3">
    <source>
        <dbReference type="Proteomes" id="UP000028045"/>
    </source>
</evidence>
<reference evidence="2 3" key="1">
    <citation type="journal article" date="2014" name="BMC Genomics">
        <title>Comparative genome sequencing reveals chemotype-specific gene clusters in the toxigenic black mold Stachybotrys.</title>
        <authorList>
            <person name="Semeiks J."/>
            <person name="Borek D."/>
            <person name="Otwinowski Z."/>
            <person name="Grishin N.V."/>
        </authorList>
    </citation>
    <scope>NUCLEOTIDE SEQUENCE [LARGE SCALE GENOMIC DNA]</scope>
    <source>
        <strain evidence="3">CBS 109288 / IBT 7711</strain>
    </source>
</reference>
<dbReference type="EMBL" id="KL648670">
    <property type="protein sequence ID" value="KEY66109.1"/>
    <property type="molecule type" value="Genomic_DNA"/>
</dbReference>
<gene>
    <name evidence="2" type="ORF">S7711_09951</name>
</gene>
<protein>
    <submittedName>
        <fullName evidence="2">Uncharacterized protein</fullName>
    </submittedName>
</protein>
<dbReference type="Proteomes" id="UP000028045">
    <property type="component" value="Unassembled WGS sequence"/>
</dbReference>
<dbReference type="AlphaFoldDB" id="A0A084ALD0"/>
<accession>A0A084ALD0</accession>
<organism evidence="2 3">
    <name type="scientific">Stachybotrys chartarum (strain CBS 109288 / IBT 7711)</name>
    <name type="common">Toxic black mold</name>
    <name type="synonym">Stilbospora chartarum</name>
    <dbReference type="NCBI Taxonomy" id="1280523"/>
    <lineage>
        <taxon>Eukaryota</taxon>
        <taxon>Fungi</taxon>
        <taxon>Dikarya</taxon>
        <taxon>Ascomycota</taxon>
        <taxon>Pezizomycotina</taxon>
        <taxon>Sordariomycetes</taxon>
        <taxon>Hypocreomycetidae</taxon>
        <taxon>Hypocreales</taxon>
        <taxon>Stachybotryaceae</taxon>
        <taxon>Stachybotrys</taxon>
    </lineage>
</organism>
<evidence type="ECO:0000256" key="1">
    <source>
        <dbReference type="SAM" id="MobiDB-lite"/>
    </source>
</evidence>
<dbReference type="HOGENOM" id="CLU_866460_0_0_1"/>
<sequence>MRLMLLASAPDLRSNAFDDLFRSKVEVAWSNRKKPTDIDVKACFLASVMFRDDDEYAPAKDEGDQALLGRLLHMADSPSLAPLPRRRRPLVRLLGQTPTTNGLRDLRRSNNSIGEQRGSFPRRERARPRHDTSLPRHQQALGTTMPAVRRVHDSIAGTSTSDREKQAALVRSPDFTHAHVCSVLPGAVELPGGPMDPFFCDAGVLPDTIRLIRCGQLDALKTRCRLLASRPTAQHPLVMTVQPNVARLAAAYLRRILGDSFTVALVAAADAASLLPTLRRRSQRQPSKTIVVISAYQHMSNTKHNLRRIISRIVVLGSLFN</sequence>
<feature type="region of interest" description="Disordered" evidence="1">
    <location>
        <begin position="97"/>
        <end position="136"/>
    </location>
</feature>
<evidence type="ECO:0000313" key="2">
    <source>
        <dbReference type="EMBL" id="KEY66109.1"/>
    </source>
</evidence>